<comment type="similarity">
    <text evidence="1">Belongs to the glycosyl hydrolase 2 family.</text>
</comment>
<evidence type="ECO:0000259" key="5">
    <source>
        <dbReference type="Pfam" id="PF02836"/>
    </source>
</evidence>
<dbReference type="SUPFAM" id="SSF49303">
    <property type="entry name" value="beta-Galactosidase/glucuronidase domain"/>
    <property type="match status" value="1"/>
</dbReference>
<dbReference type="InterPro" id="IPR051913">
    <property type="entry name" value="GH2_Domain-Containing"/>
</dbReference>
<dbReference type="InterPro" id="IPR006102">
    <property type="entry name" value="Ig-like_GH2"/>
</dbReference>
<feature type="domain" description="Glycosyl hydrolases family 2 sugar binding" evidence="6">
    <location>
        <begin position="33"/>
        <end position="166"/>
    </location>
</feature>
<dbReference type="Gene3D" id="3.20.20.80">
    <property type="entry name" value="Glycosidases"/>
    <property type="match status" value="1"/>
</dbReference>
<dbReference type="Gene3D" id="2.60.120.260">
    <property type="entry name" value="Galactose-binding domain-like"/>
    <property type="match status" value="1"/>
</dbReference>
<dbReference type="Pfam" id="PF00703">
    <property type="entry name" value="Glyco_hydro_2"/>
    <property type="match status" value="1"/>
</dbReference>
<evidence type="ECO:0000313" key="8">
    <source>
        <dbReference type="Proteomes" id="UP001300692"/>
    </source>
</evidence>
<dbReference type="PANTHER" id="PTHR42732">
    <property type="entry name" value="BETA-GALACTOSIDASE"/>
    <property type="match status" value="1"/>
</dbReference>
<dbReference type="InterPro" id="IPR008979">
    <property type="entry name" value="Galactose-bd-like_sf"/>
</dbReference>
<evidence type="ECO:0000313" key="7">
    <source>
        <dbReference type="EMBL" id="MCV9387014.1"/>
    </source>
</evidence>
<evidence type="ECO:0000256" key="1">
    <source>
        <dbReference type="ARBA" id="ARBA00007401"/>
    </source>
</evidence>
<dbReference type="InterPro" id="IPR006104">
    <property type="entry name" value="Glyco_hydro_2_N"/>
</dbReference>
<dbReference type="SUPFAM" id="SSF49785">
    <property type="entry name" value="Galactose-binding domain-like"/>
    <property type="match status" value="1"/>
</dbReference>
<dbReference type="SUPFAM" id="SSF51445">
    <property type="entry name" value="(Trans)glycosidases"/>
    <property type="match status" value="1"/>
</dbReference>
<dbReference type="PANTHER" id="PTHR42732:SF1">
    <property type="entry name" value="BETA-MANNOSIDASE"/>
    <property type="match status" value="1"/>
</dbReference>
<dbReference type="Pfam" id="PF02837">
    <property type="entry name" value="Glyco_hydro_2_N"/>
    <property type="match status" value="1"/>
</dbReference>
<dbReference type="RefSeq" id="WP_264137842.1">
    <property type="nucleotide sequence ID" value="NZ_JAOYOD010000001.1"/>
</dbReference>
<dbReference type="PROSITE" id="PS51257">
    <property type="entry name" value="PROKAR_LIPOPROTEIN"/>
    <property type="match status" value="1"/>
</dbReference>
<protein>
    <recommendedName>
        <fullName evidence="9">Beta-galactosidase</fullName>
    </recommendedName>
</protein>
<evidence type="ECO:0000256" key="2">
    <source>
        <dbReference type="ARBA" id="ARBA00022801"/>
    </source>
</evidence>
<keyword evidence="3" id="KW-0326">Glycosidase</keyword>
<dbReference type="Gene3D" id="2.60.40.10">
    <property type="entry name" value="Immunoglobulins"/>
    <property type="match status" value="1"/>
</dbReference>
<dbReference type="InterPro" id="IPR036156">
    <property type="entry name" value="Beta-gal/glucu_dom_sf"/>
</dbReference>
<evidence type="ECO:0000256" key="3">
    <source>
        <dbReference type="ARBA" id="ARBA00023295"/>
    </source>
</evidence>
<evidence type="ECO:0000259" key="6">
    <source>
        <dbReference type="Pfam" id="PF02837"/>
    </source>
</evidence>
<name>A0ABT3CTR8_9BACT</name>
<dbReference type="Pfam" id="PF02836">
    <property type="entry name" value="Glyco_hydro_2_C"/>
    <property type="match status" value="1"/>
</dbReference>
<dbReference type="Proteomes" id="UP001300692">
    <property type="component" value="Unassembled WGS sequence"/>
</dbReference>
<keyword evidence="8" id="KW-1185">Reference proteome</keyword>
<dbReference type="InterPro" id="IPR006103">
    <property type="entry name" value="Glyco_hydro_2_cat"/>
</dbReference>
<dbReference type="InterPro" id="IPR013783">
    <property type="entry name" value="Ig-like_fold"/>
</dbReference>
<keyword evidence="2" id="KW-0378">Hydrolase</keyword>
<sequence>MLKRLRFLPSFAILLLFISCSEDNSDLRNRINLRGSWQFALDTAKIGIKEGWYRQNLTDSIQLPGTTDSNQKGLLNTDTTTKHLNRIYKYEEAAWYQKKLVIPESFRDQSIHIHFERSKCSEVWIDDLKIGESKLLQSPQVFEATQYLTPGEHTLTVKVDNSLKLTPYGHVHIYSDDTQTNWNGLLGDLYIEAKSKTYISNLQVYPDVDQKEIDILMAVNRSKASEKLKVELQIKQYSKDETIVLPSRTYDLTSGTSDSVLLSYDFEEVALWDEYEQPIYELTAILTSMESQDSYSVPFGMRKFEAKGTQFKINDRTTFLRGKHEAGVFPLTGHVPMDVESWVRVYEIAKSYGINHYRFHSYCPPEAAFTAADQVGIYIQAELPFWGGLESDTVALALREEGYAMLKAYANHPSFVLFSHGNEIWSGHDRTEENIAALKAYDDRPLYTFGSNNSIGYQPPSRSSEFFVAARNPIHGDSILGHTRLTHAFADAEEGATLNTQTPNTTVNFDFAISNVKVPLVSHEIGQYQVYPDYREIDKYTGVLKAWNLEVFKDSLEKAGMLDLDSIFQKASGAWSALCYKAEMETALRTKDMAGFQLLDLQDFPGQGTALVGILDAFMDDKGVVSKEEWLQSCNDVVILGEFSKFVWTNEETLEATIKIANYSNHDISSPFNWKLTSADEQVIDQGSIESEAFMGQLNEAGEINIDLASIQSAKQLTLHLEIPHSNYSNQYPIWVYPVNEITGSEAIIIAKKLNNEVWNELDAGGQVLLFPMTEDIVDKSVAGHFPPEFWNYGMFKGISEWAKKPISPGTLGLLMDPEHPIFNSFPTDFHTKWQWFSIIKASRSLYLNKTAIDYRPIVQVIDNLERNYKMGMIFEFKVGKGKLLVCTADLFKIQDKPEARQLFNSILSYMESEVFNPSYEINSNQLKELL</sequence>
<dbReference type="EMBL" id="JAOYOD010000001">
    <property type="protein sequence ID" value="MCV9387014.1"/>
    <property type="molecule type" value="Genomic_DNA"/>
</dbReference>
<organism evidence="7 8">
    <name type="scientific">Reichenbachiella ulvae</name>
    <dbReference type="NCBI Taxonomy" id="2980104"/>
    <lineage>
        <taxon>Bacteria</taxon>
        <taxon>Pseudomonadati</taxon>
        <taxon>Bacteroidota</taxon>
        <taxon>Cytophagia</taxon>
        <taxon>Cytophagales</taxon>
        <taxon>Reichenbachiellaceae</taxon>
        <taxon>Reichenbachiella</taxon>
    </lineage>
</organism>
<accession>A0ABT3CTR8</accession>
<evidence type="ECO:0008006" key="9">
    <source>
        <dbReference type="Google" id="ProtNLM"/>
    </source>
</evidence>
<gene>
    <name evidence="7" type="ORF">N7U62_10090</name>
</gene>
<comment type="caution">
    <text evidence="7">The sequence shown here is derived from an EMBL/GenBank/DDBJ whole genome shotgun (WGS) entry which is preliminary data.</text>
</comment>
<reference evidence="7 8" key="1">
    <citation type="submission" date="2022-10" db="EMBL/GenBank/DDBJ databases">
        <title>Comparative genomics and taxonomic characterization of three novel marine species of genus Reichenbachiella exhibiting antioxidant and polysaccharide degradation activities.</title>
        <authorList>
            <person name="Muhammad N."/>
            <person name="Lee Y.-J."/>
            <person name="Ko J."/>
            <person name="Kim S.-G."/>
        </authorList>
    </citation>
    <scope>NUCLEOTIDE SEQUENCE [LARGE SCALE GENOMIC DNA]</scope>
    <source>
        <strain evidence="7 8">ABR2-5</strain>
    </source>
</reference>
<proteinExistence type="inferred from homology"/>
<evidence type="ECO:0000259" key="4">
    <source>
        <dbReference type="Pfam" id="PF00703"/>
    </source>
</evidence>
<feature type="domain" description="Glycoside hydrolase family 2 immunoglobulin-like beta-sandwich" evidence="4">
    <location>
        <begin position="197"/>
        <end position="302"/>
    </location>
</feature>
<feature type="domain" description="Glycoside hydrolase family 2 catalytic" evidence="5">
    <location>
        <begin position="306"/>
        <end position="452"/>
    </location>
</feature>
<dbReference type="InterPro" id="IPR017853">
    <property type="entry name" value="GH"/>
</dbReference>